<dbReference type="SUPFAM" id="SSF50249">
    <property type="entry name" value="Nucleic acid-binding proteins"/>
    <property type="match status" value="1"/>
</dbReference>
<comment type="caution">
    <text evidence="1">The sequence shown here is derived from an EMBL/GenBank/DDBJ whole genome shotgun (WGS) entry which is preliminary data.</text>
</comment>
<accession>A0A1J4RSI0</accession>
<evidence type="ECO:0000313" key="1">
    <source>
        <dbReference type="EMBL" id="OIN89354.1"/>
    </source>
</evidence>
<dbReference type="AlphaFoldDB" id="A0A1J4RSI0"/>
<dbReference type="Proteomes" id="UP000183144">
    <property type="component" value="Unassembled WGS sequence"/>
</dbReference>
<dbReference type="Gene3D" id="2.40.50.140">
    <property type="entry name" value="Nucleic acid-binding proteins"/>
    <property type="match status" value="2"/>
</dbReference>
<dbReference type="InterPro" id="IPR012340">
    <property type="entry name" value="NA-bd_OB-fold"/>
</dbReference>
<proteinExistence type="predicted"/>
<name>A0A1J4RSI0_9BACT</name>
<reference evidence="1 2" key="1">
    <citation type="journal article" date="2016" name="Environ. Microbiol.">
        <title>Genomic resolution of a cold subsurface aquifer community provides metabolic insights for novel microbes adapted to high CO concentrations.</title>
        <authorList>
            <person name="Probst A.J."/>
            <person name="Castelle C.J."/>
            <person name="Singh A."/>
            <person name="Brown C.T."/>
            <person name="Anantharaman K."/>
            <person name="Sharon I."/>
            <person name="Hug L.A."/>
            <person name="Burstein D."/>
            <person name="Emerson J.B."/>
            <person name="Thomas B.C."/>
            <person name="Banfield J.F."/>
        </authorList>
    </citation>
    <scope>NUCLEOTIDE SEQUENCE [LARGE SCALE GENOMIC DNA]</scope>
    <source>
        <strain evidence="1">CG1_02_47_37</strain>
    </source>
</reference>
<evidence type="ECO:0000313" key="2">
    <source>
        <dbReference type="Proteomes" id="UP000183144"/>
    </source>
</evidence>
<dbReference type="STRING" id="1805034.AUJ59_01735"/>
<protein>
    <submittedName>
        <fullName evidence="1">Uncharacterized protein</fullName>
    </submittedName>
</protein>
<organism evidence="1 2">
    <name type="scientific">Candidatus Beckwithbacteria bacterium CG1_02_47_37</name>
    <dbReference type="NCBI Taxonomy" id="1805034"/>
    <lineage>
        <taxon>Bacteria</taxon>
        <taxon>Candidatus Beckwithiibacteriota</taxon>
    </lineage>
</organism>
<dbReference type="EMBL" id="MNUI01000033">
    <property type="protein sequence ID" value="OIN89354.1"/>
    <property type="molecule type" value="Genomic_DNA"/>
</dbReference>
<sequence length="93" mass="10181">MITIDEFAQVEIKVGKVIAAEDVAESRKLIKLGVRGFGYTGADFEDKLFFFVTNLEPKKIMDQESRGMILAADTAEKPLFISAAGMPVGAKVR</sequence>
<gene>
    <name evidence="1" type="ORF">AUJ59_01735</name>
</gene>